<protein>
    <recommendedName>
        <fullName evidence="8 9">Catalase-peroxidase</fullName>
        <shortName evidence="8">CP</shortName>
        <ecNumber evidence="8 9">1.11.1.21</ecNumber>
    </recommendedName>
    <alternativeName>
        <fullName evidence="8">Peroxidase/catalase</fullName>
    </alternativeName>
</protein>
<dbReference type="GO" id="GO:0020037">
    <property type="term" value="F:heme binding"/>
    <property type="evidence" value="ECO:0007669"/>
    <property type="project" value="InterPro"/>
</dbReference>
<feature type="region of interest" description="Disordered" evidence="10">
    <location>
        <begin position="1"/>
        <end position="58"/>
    </location>
</feature>
<dbReference type="PROSITE" id="PS50873">
    <property type="entry name" value="PEROXIDASE_4"/>
    <property type="match status" value="1"/>
</dbReference>
<evidence type="ECO:0000259" key="11">
    <source>
        <dbReference type="PROSITE" id="PS50873"/>
    </source>
</evidence>
<evidence type="ECO:0000256" key="4">
    <source>
        <dbReference type="ARBA" id="ARBA00023002"/>
    </source>
</evidence>
<reference evidence="12 13" key="1">
    <citation type="submission" date="2020-02" db="EMBL/GenBank/DDBJ databases">
        <title>Geodermatophilus sabuli CPCC 205279 I12A-02694.</title>
        <authorList>
            <person name="Jiang Z."/>
        </authorList>
    </citation>
    <scope>NUCLEOTIDE SEQUENCE [LARGE SCALE GENOMIC DNA]</scope>
    <source>
        <strain evidence="12 13">I12A-02694</strain>
    </source>
</reference>
<evidence type="ECO:0000256" key="9">
    <source>
        <dbReference type="RuleBase" id="RU003451"/>
    </source>
</evidence>
<keyword evidence="3 8" id="KW-0479">Metal-binding</keyword>
<keyword evidence="5 8" id="KW-0408">Iron</keyword>
<dbReference type="GO" id="GO:0004096">
    <property type="term" value="F:catalase activity"/>
    <property type="evidence" value="ECO:0007669"/>
    <property type="project" value="UniProtKB-UniRule"/>
</dbReference>
<dbReference type="CDD" id="cd00649">
    <property type="entry name" value="catalase_peroxidase_1"/>
    <property type="match status" value="1"/>
</dbReference>
<evidence type="ECO:0000256" key="2">
    <source>
        <dbReference type="ARBA" id="ARBA00022617"/>
    </source>
</evidence>
<keyword evidence="6 8" id="KW-0376">Hydrogen peroxide</keyword>
<evidence type="ECO:0000256" key="10">
    <source>
        <dbReference type="SAM" id="MobiDB-lite"/>
    </source>
</evidence>
<dbReference type="PRINTS" id="PR00458">
    <property type="entry name" value="PEROXIDASE"/>
</dbReference>
<dbReference type="FunFam" id="1.10.520.10:FF:000002">
    <property type="entry name" value="Catalase-peroxidase"/>
    <property type="match status" value="1"/>
</dbReference>
<dbReference type="GO" id="GO:0070301">
    <property type="term" value="P:cellular response to hydrogen peroxide"/>
    <property type="evidence" value="ECO:0007669"/>
    <property type="project" value="TreeGrafter"/>
</dbReference>
<feature type="site" description="Transition state stabilizer" evidence="8">
    <location>
        <position position="124"/>
    </location>
</feature>
<dbReference type="InterPro" id="IPR002016">
    <property type="entry name" value="Haem_peroxidase"/>
</dbReference>
<dbReference type="Pfam" id="PF00141">
    <property type="entry name" value="peroxidase"/>
    <property type="match status" value="2"/>
</dbReference>
<dbReference type="Gene3D" id="1.10.520.10">
    <property type="match status" value="2"/>
</dbReference>
<dbReference type="InterPro" id="IPR010255">
    <property type="entry name" value="Haem_peroxidase_sf"/>
</dbReference>
<proteinExistence type="inferred from homology"/>
<dbReference type="EMBL" id="JAAGWF010000002">
    <property type="protein sequence ID" value="NEK56558.1"/>
    <property type="molecule type" value="Genomic_DNA"/>
</dbReference>
<dbReference type="InterPro" id="IPR019793">
    <property type="entry name" value="Peroxidases_heam-ligand_BS"/>
</dbReference>
<comment type="PTM">
    <text evidence="8">Formation of the three residue Trp-Tyr-Met cross-link is important for the catalase, but not the peroxidase activity of the enzyme.</text>
</comment>
<evidence type="ECO:0000256" key="3">
    <source>
        <dbReference type="ARBA" id="ARBA00022723"/>
    </source>
</evidence>
<comment type="function">
    <text evidence="8">Bifunctional enzyme with both catalase and broad-spectrum peroxidase activity.</text>
</comment>
<evidence type="ECO:0000313" key="12">
    <source>
        <dbReference type="EMBL" id="NEK56558.1"/>
    </source>
</evidence>
<dbReference type="Proteomes" id="UP000470246">
    <property type="component" value="Unassembled WGS sequence"/>
</dbReference>
<dbReference type="PROSITE" id="PS00436">
    <property type="entry name" value="PEROXIDASE_2"/>
    <property type="match status" value="1"/>
</dbReference>
<dbReference type="NCBIfam" id="NF011635">
    <property type="entry name" value="PRK15061.1"/>
    <property type="match status" value="1"/>
</dbReference>
<dbReference type="HAMAP" id="MF_01961">
    <property type="entry name" value="Catal_peroxid"/>
    <property type="match status" value="1"/>
</dbReference>
<keyword evidence="2 8" id="KW-0349">Heme</keyword>
<dbReference type="SUPFAM" id="SSF48113">
    <property type="entry name" value="Heme-dependent peroxidases"/>
    <property type="match status" value="2"/>
</dbReference>
<dbReference type="PROSITE" id="PS00435">
    <property type="entry name" value="PEROXIDASE_1"/>
    <property type="match status" value="1"/>
</dbReference>
<comment type="cofactor">
    <cofactor evidence="8">
        <name>heme b</name>
        <dbReference type="ChEBI" id="CHEBI:60344"/>
    </cofactor>
    <text evidence="8">Binds 1 heme b (iron(II)-protoporphyrin IX) group per dimer.</text>
</comment>
<comment type="caution">
    <text evidence="12">The sequence shown here is derived from an EMBL/GenBank/DDBJ whole genome shotgun (WGS) entry which is preliminary data.</text>
</comment>
<keyword evidence="1 8" id="KW-0575">Peroxidase</keyword>
<comment type="catalytic activity">
    <reaction evidence="7 8 9">
        <text>2 H2O2 = O2 + 2 H2O</text>
        <dbReference type="Rhea" id="RHEA:20309"/>
        <dbReference type="ChEBI" id="CHEBI:15377"/>
        <dbReference type="ChEBI" id="CHEBI:15379"/>
        <dbReference type="ChEBI" id="CHEBI:16240"/>
        <dbReference type="EC" id="1.11.1.21"/>
    </reaction>
</comment>
<accession>A0A7K3VW61</accession>
<dbReference type="InterPro" id="IPR019794">
    <property type="entry name" value="Peroxidases_AS"/>
</dbReference>
<evidence type="ECO:0000256" key="7">
    <source>
        <dbReference type="ARBA" id="ARBA00049145"/>
    </source>
</evidence>
<evidence type="ECO:0000256" key="8">
    <source>
        <dbReference type="HAMAP-Rule" id="MF_01961"/>
    </source>
</evidence>
<comment type="similarity">
    <text evidence="8 9">Belongs to the peroxidase family. Peroxidase/catalase subfamily.</text>
</comment>
<dbReference type="GO" id="GO:0046872">
    <property type="term" value="F:metal ion binding"/>
    <property type="evidence" value="ECO:0007669"/>
    <property type="project" value="UniProtKB-KW"/>
</dbReference>
<comment type="catalytic activity">
    <reaction evidence="8 9">
        <text>H2O2 + AH2 = A + 2 H2O</text>
        <dbReference type="Rhea" id="RHEA:30275"/>
        <dbReference type="ChEBI" id="CHEBI:13193"/>
        <dbReference type="ChEBI" id="CHEBI:15377"/>
        <dbReference type="ChEBI" id="CHEBI:16240"/>
        <dbReference type="ChEBI" id="CHEBI:17499"/>
        <dbReference type="EC" id="1.11.1.21"/>
    </reaction>
</comment>
<name>A0A7K3VW61_9ACTN</name>
<dbReference type="PRINTS" id="PR00460">
    <property type="entry name" value="BPEROXIDASE"/>
</dbReference>
<gene>
    <name evidence="8 12" type="primary">katG</name>
    <name evidence="12" type="ORF">GCU56_01540</name>
</gene>
<dbReference type="Gene3D" id="1.10.420.10">
    <property type="entry name" value="Peroxidase, domain 2"/>
    <property type="match status" value="2"/>
</dbReference>
<sequence length="759" mass="83444">MRRRAAPRSLAPLDRTGRHVVTTETDKIETESTSESENPAIPSPTAHTGGRPRSNRDWWPNQVDLSVLNKPSRDSDPLGEDFDYKAAFAALDVEAVKRDLVQVMRTSQDWWPADWGHYGPLFIRMSWHAAGTYRIADGRGGGGEGGQRFAPLNSWPDNANLDKARRLLLPIKQKYGRALSWADLLVLAGNVAHDDMGLPTFGFAFGREDSWQPQEVFWGPEDTWLGDERYAGDDPLDLDEGPLANVTMGLIYVNPEGPKGKPDPLGSGHDIKQTFRRMGMTDEETVALIAGGHTFGKTHGAGNPELVGPEPEGCPVHGNGLGWISQHGTGKGADTITSGLEGAWTPTPTTWDNTYWEMLFGFEWELVESPAGAKQWQPKNPEAQELVPDAHIEGKKNPPMMSTADMALAVDPELRAYAERFRDDPEYFADQYARAWFKLLHRDMGPKVRYLGPDVPAEDLIWQDPVPAVDHELVGEAEIADLKQRLLASGLTVPQLVHTAWSAAASYRGTDKRGGANGARVRLEPQINWAANQGVQDVLPVLERVKGEFEQQTGKRVSLADLIVLGGSAAIEKAAADGGVQVTVPFHPGRTDASQEQTDVDNFKWLETRADGFRNWIAPGSKLQPETLLVDKAYMLELTAKEMTLLVGGLRVLGANTGGVQHGVFTDRPGVLSQDFFRNLLDLGISWRTSVSTEGVYEGLDAQGNVVRTATAADLVFNSNSILRGIVEVYSSDDAKEKFVQDFAAAWVKVMELDRFDLR</sequence>
<comment type="caution">
    <text evidence="8">Lacks conserved residue(s) required for the propagation of feature annotation.</text>
</comment>
<dbReference type="PANTHER" id="PTHR30555">
    <property type="entry name" value="HYDROPEROXIDASE I, BIFUNCTIONAL CATALASE-PEROXIDASE"/>
    <property type="match status" value="1"/>
</dbReference>
<evidence type="ECO:0000256" key="5">
    <source>
        <dbReference type="ARBA" id="ARBA00023004"/>
    </source>
</evidence>
<feature type="cross-link" description="Tryptophyl-tyrosyl-methioninium (Tyr-Met) (with Trp-127)" evidence="8">
    <location>
        <begin position="252"/>
        <end position="278"/>
    </location>
</feature>
<dbReference type="GO" id="GO:0005829">
    <property type="term" value="C:cytosol"/>
    <property type="evidence" value="ECO:0007669"/>
    <property type="project" value="TreeGrafter"/>
</dbReference>
<evidence type="ECO:0000313" key="13">
    <source>
        <dbReference type="Proteomes" id="UP000470246"/>
    </source>
</evidence>
<dbReference type="PANTHER" id="PTHR30555:SF0">
    <property type="entry name" value="CATALASE-PEROXIDASE"/>
    <property type="match status" value="1"/>
</dbReference>
<evidence type="ECO:0000256" key="1">
    <source>
        <dbReference type="ARBA" id="ARBA00022559"/>
    </source>
</evidence>
<dbReference type="NCBIfam" id="TIGR00198">
    <property type="entry name" value="cat_per_HPI"/>
    <property type="match status" value="1"/>
</dbReference>
<evidence type="ECO:0000256" key="6">
    <source>
        <dbReference type="ARBA" id="ARBA00023324"/>
    </source>
</evidence>
<dbReference type="AlphaFoldDB" id="A0A7K3VW61"/>
<keyword evidence="13" id="KW-1185">Reference proteome</keyword>
<feature type="active site" description="Proton acceptor" evidence="8">
    <location>
        <position position="128"/>
    </location>
</feature>
<dbReference type="InterPro" id="IPR000763">
    <property type="entry name" value="Catalase_peroxidase"/>
</dbReference>
<feature type="binding site" description="axial binding residue" evidence="8">
    <location>
        <position position="293"/>
    </location>
    <ligand>
        <name>heme b</name>
        <dbReference type="ChEBI" id="CHEBI:60344"/>
    </ligand>
    <ligandPart>
        <name>Fe</name>
        <dbReference type="ChEBI" id="CHEBI:18248"/>
    </ligandPart>
</feature>
<dbReference type="GO" id="GO:0042744">
    <property type="term" value="P:hydrogen peroxide catabolic process"/>
    <property type="evidence" value="ECO:0007669"/>
    <property type="project" value="UniProtKB-KW"/>
</dbReference>
<dbReference type="EC" id="1.11.1.21" evidence="8 9"/>
<organism evidence="12 13">
    <name type="scientific">Geodermatophilus sabuli</name>
    <dbReference type="NCBI Taxonomy" id="1564158"/>
    <lineage>
        <taxon>Bacteria</taxon>
        <taxon>Bacillati</taxon>
        <taxon>Actinomycetota</taxon>
        <taxon>Actinomycetes</taxon>
        <taxon>Geodermatophilales</taxon>
        <taxon>Geodermatophilaceae</taxon>
        <taxon>Geodermatophilus</taxon>
    </lineage>
</organism>
<comment type="subunit">
    <text evidence="8">Homodimer or homotetramer.</text>
</comment>
<feature type="domain" description="Plant heme peroxidase family profile" evidence="11">
    <location>
        <begin position="161"/>
        <end position="439"/>
    </location>
</feature>
<keyword evidence="4 8" id="KW-0560">Oxidoreductase</keyword>